<dbReference type="PANTHER" id="PTHR46421:SF1">
    <property type="entry name" value="PROGRAMMED CELL DEATH PROTEIN 2-LIKE"/>
    <property type="match status" value="1"/>
</dbReference>
<keyword evidence="3" id="KW-1185">Reference proteome</keyword>
<dbReference type="Ensembl" id="ENSAPOT00000019328.1">
    <property type="protein sequence ID" value="ENSAPOP00000011700.1"/>
    <property type="gene ID" value="ENSAPOG00000014278.1"/>
</dbReference>
<feature type="domain" description="Programmed cell death protein 2 C-terminal" evidence="1">
    <location>
        <begin position="326"/>
        <end position="431"/>
    </location>
</feature>
<reference evidence="2" key="1">
    <citation type="submission" date="2025-08" db="UniProtKB">
        <authorList>
            <consortium name="Ensembl"/>
        </authorList>
    </citation>
    <scope>IDENTIFICATION</scope>
</reference>
<evidence type="ECO:0000313" key="3">
    <source>
        <dbReference type="Proteomes" id="UP000257200"/>
    </source>
</evidence>
<dbReference type="GO" id="GO:0006915">
    <property type="term" value="P:apoptotic process"/>
    <property type="evidence" value="ECO:0007669"/>
    <property type="project" value="TreeGrafter"/>
</dbReference>
<evidence type="ECO:0000259" key="1">
    <source>
        <dbReference type="Pfam" id="PF04194"/>
    </source>
</evidence>
<name>A0A3Q1FZK1_9TELE</name>
<accession>A0A3Q1FZK1</accession>
<dbReference type="InterPro" id="IPR052815">
    <property type="entry name" value="PDCD2-like_regulator"/>
</dbReference>
<dbReference type="PANTHER" id="PTHR46421">
    <property type="entry name" value="PROGRAMMED CELL DEATH PROTEIN 2-LIKE"/>
    <property type="match status" value="1"/>
</dbReference>
<reference evidence="2" key="2">
    <citation type="submission" date="2025-09" db="UniProtKB">
        <authorList>
            <consortium name="Ensembl"/>
        </authorList>
    </citation>
    <scope>IDENTIFICATION</scope>
</reference>
<organism evidence="2 3">
    <name type="scientific">Acanthochromis polyacanthus</name>
    <name type="common">spiny chromis</name>
    <dbReference type="NCBI Taxonomy" id="80966"/>
    <lineage>
        <taxon>Eukaryota</taxon>
        <taxon>Metazoa</taxon>
        <taxon>Chordata</taxon>
        <taxon>Craniata</taxon>
        <taxon>Vertebrata</taxon>
        <taxon>Euteleostomi</taxon>
        <taxon>Actinopterygii</taxon>
        <taxon>Neopterygii</taxon>
        <taxon>Teleostei</taxon>
        <taxon>Neoteleostei</taxon>
        <taxon>Acanthomorphata</taxon>
        <taxon>Ovalentaria</taxon>
        <taxon>Pomacentridae</taxon>
        <taxon>Acanthochromis</taxon>
    </lineage>
</organism>
<proteinExistence type="predicted"/>
<dbReference type="AlphaFoldDB" id="A0A3Q1FZK1"/>
<dbReference type="GO" id="GO:0005737">
    <property type="term" value="C:cytoplasm"/>
    <property type="evidence" value="ECO:0007669"/>
    <property type="project" value="InterPro"/>
</dbReference>
<dbReference type="Pfam" id="PF04194">
    <property type="entry name" value="PDCD2_C"/>
    <property type="match status" value="1"/>
</dbReference>
<dbReference type="InterPro" id="IPR007320">
    <property type="entry name" value="PDCD2_C"/>
</dbReference>
<sequence>MGPVGTFVSLLQKKFHFHICLSVFPLRGMFTIVKPKLFACVCLYLYNFDLFPAGLVFVRDLRLLLQSSTRVMAAAIAAQESTLLGLCDGEVDSRRHQSSYQTNKVGGSPDWLPVISRQFLRCGRCGAPLALVVQVYCPLEDSPYHRNLHLFACTDAECSGRSDCWVVLRTQALEKEVAAVQTSSRPAAAQEAALSATDWCDTADDWGVEVEEGDDGWGGDMQKEIQVQEEAAVPETEVGAVSEMDVSSGLQGLSLRESPEDVAVFRPFFISVVDESDLCGEEDGLEHAQQLLREYERREGVAVGELEESGLSREEKYEKTRARHGDAVFSRFMKKISLCPQQIMSYCRGGKPLFISEPPSNMAQLVSACSSCGGPRTFELQLMPALVSLLQRKDSSVEAELEFGTVLVYTCTNSCWTPGSETPVKEFCFVQTDPDQQLFK</sequence>
<dbReference type="Proteomes" id="UP000257200">
    <property type="component" value="Unplaced"/>
</dbReference>
<protein>
    <submittedName>
        <fullName evidence="2">Programmed cell death 2 like</fullName>
    </submittedName>
</protein>
<evidence type="ECO:0000313" key="2">
    <source>
        <dbReference type="Ensembl" id="ENSAPOP00000011700.1"/>
    </source>
</evidence>
<dbReference type="STRING" id="80966.ENSAPOP00000011700"/>
<dbReference type="GeneTree" id="ENSGT00940000158339"/>
<dbReference type="InParanoid" id="A0A3Q1FZK1"/>